<accession>A0ABR1JIE9</accession>
<sequence>MADLSGQIEVVRNLHGTHPISNSPYYHSFSARHPNIGVLSTQLRVGEILRAGSWFLQSWSNARDIPNFDPDAASYHSMPNVPQEVIEHIIDATQHCRRTLKACTLVSRAWLPRARAQLFREIGFPPPFTNHLVRRQIEEEDEGSISWTFIRVRKELWKQKYQAMLIDLTAKMNLPELYYPPWPSLTRTLIVAPTFGGKTPTMISNGLHLASMVKEGLLNRLPFKSLEVLVIRGLEPRPIGLSSQSLANFLLANKSLTKICLNNVWFEDLTQLLKVLEIFATLGRANLQTLALHSISLSRSVDVESSNRKVDEFLSQRQLSSSQRGSHLENLDLRAADLYEYEFPGNGMLRDNVVLNALFSHPQSLFEIDSLRTLTLYPGHKLKEYHNFLSHDRCMLTHVQLDLYHTFYDTSVLSRLQKLESLALDYFHVANFSGQTFLNSLRSLEAGPSLRKLAIAISSWEDEDVVEVLSSELDLILSDLLKTRHCQLNSVSLSVPGAIKPDLIRENLPMAAEDPRFIINHQLAAIS</sequence>
<keyword evidence="2" id="KW-1185">Reference proteome</keyword>
<evidence type="ECO:0000313" key="2">
    <source>
        <dbReference type="Proteomes" id="UP001498398"/>
    </source>
</evidence>
<comment type="caution">
    <text evidence="1">The sequence shown here is derived from an EMBL/GenBank/DDBJ whole genome shotgun (WGS) entry which is preliminary data.</text>
</comment>
<organism evidence="1 2">
    <name type="scientific">Marasmiellus scandens</name>
    <dbReference type="NCBI Taxonomy" id="2682957"/>
    <lineage>
        <taxon>Eukaryota</taxon>
        <taxon>Fungi</taxon>
        <taxon>Dikarya</taxon>
        <taxon>Basidiomycota</taxon>
        <taxon>Agaricomycotina</taxon>
        <taxon>Agaricomycetes</taxon>
        <taxon>Agaricomycetidae</taxon>
        <taxon>Agaricales</taxon>
        <taxon>Marasmiineae</taxon>
        <taxon>Omphalotaceae</taxon>
        <taxon>Marasmiellus</taxon>
    </lineage>
</organism>
<protein>
    <recommendedName>
        <fullName evidence="3">F-box domain-containing protein</fullName>
    </recommendedName>
</protein>
<evidence type="ECO:0008006" key="3">
    <source>
        <dbReference type="Google" id="ProtNLM"/>
    </source>
</evidence>
<dbReference type="SUPFAM" id="SSF52047">
    <property type="entry name" value="RNI-like"/>
    <property type="match status" value="1"/>
</dbReference>
<reference evidence="1 2" key="1">
    <citation type="submission" date="2024-01" db="EMBL/GenBank/DDBJ databases">
        <title>A draft genome for the cacao thread blight pathogen Marasmiellus scandens.</title>
        <authorList>
            <person name="Baruah I.K."/>
            <person name="Leung J."/>
            <person name="Bukari Y."/>
            <person name="Amoako-Attah I."/>
            <person name="Meinhardt L.W."/>
            <person name="Bailey B.A."/>
            <person name="Cohen S.P."/>
        </authorList>
    </citation>
    <scope>NUCLEOTIDE SEQUENCE [LARGE SCALE GENOMIC DNA]</scope>
    <source>
        <strain evidence="1 2">GH-19</strain>
    </source>
</reference>
<dbReference type="EMBL" id="JBANRG010000012">
    <property type="protein sequence ID" value="KAK7461862.1"/>
    <property type="molecule type" value="Genomic_DNA"/>
</dbReference>
<gene>
    <name evidence="1" type="ORF">VKT23_008292</name>
</gene>
<proteinExistence type="predicted"/>
<evidence type="ECO:0000313" key="1">
    <source>
        <dbReference type="EMBL" id="KAK7461862.1"/>
    </source>
</evidence>
<dbReference type="Proteomes" id="UP001498398">
    <property type="component" value="Unassembled WGS sequence"/>
</dbReference>
<name>A0ABR1JIE9_9AGAR</name>